<accession>A0AAN6YH50</accession>
<name>A0AAN6YH50_9PEZI</name>
<reference evidence="2" key="1">
    <citation type="journal article" date="2023" name="Mol. Phylogenet. Evol.">
        <title>Genome-scale phylogeny and comparative genomics of the fungal order Sordariales.</title>
        <authorList>
            <person name="Hensen N."/>
            <person name="Bonometti L."/>
            <person name="Westerberg I."/>
            <person name="Brannstrom I.O."/>
            <person name="Guillou S."/>
            <person name="Cros-Aarteil S."/>
            <person name="Calhoun S."/>
            <person name="Haridas S."/>
            <person name="Kuo A."/>
            <person name="Mondo S."/>
            <person name="Pangilinan J."/>
            <person name="Riley R."/>
            <person name="LaButti K."/>
            <person name="Andreopoulos B."/>
            <person name="Lipzen A."/>
            <person name="Chen C."/>
            <person name="Yan M."/>
            <person name="Daum C."/>
            <person name="Ng V."/>
            <person name="Clum A."/>
            <person name="Steindorff A."/>
            <person name="Ohm R.A."/>
            <person name="Martin F."/>
            <person name="Silar P."/>
            <person name="Natvig D.O."/>
            <person name="Lalanne C."/>
            <person name="Gautier V."/>
            <person name="Ament-Velasquez S.L."/>
            <person name="Kruys A."/>
            <person name="Hutchinson M.I."/>
            <person name="Powell A.J."/>
            <person name="Barry K."/>
            <person name="Miller A.N."/>
            <person name="Grigoriev I.V."/>
            <person name="Debuchy R."/>
            <person name="Gladieux P."/>
            <person name="Hiltunen Thoren M."/>
            <person name="Johannesson H."/>
        </authorList>
    </citation>
    <scope>NUCLEOTIDE SEQUENCE</scope>
    <source>
        <strain evidence="2">PSN293</strain>
    </source>
</reference>
<dbReference type="InterPro" id="IPR056196">
    <property type="entry name" value="Mmc1_C"/>
</dbReference>
<dbReference type="Pfam" id="PF23867">
    <property type="entry name" value="Mmc1_N"/>
    <property type="match status" value="1"/>
</dbReference>
<gene>
    <name evidence="2" type="ORF">QBC37DRAFT_410500</name>
</gene>
<keyword evidence="3" id="KW-1185">Reference proteome</keyword>
<evidence type="ECO:0000313" key="2">
    <source>
        <dbReference type="EMBL" id="KAK4219199.1"/>
    </source>
</evidence>
<feature type="domain" description="Mmc1 C-terminal" evidence="1">
    <location>
        <begin position="403"/>
        <end position="625"/>
    </location>
</feature>
<sequence>MSPTPLLGLRYALGRGRVLANGRSRRSICFFCSLSGHNAPASRITRPGLLREKRKFPGFTTSRCQSTETATTEVPITDPRQDLEHALLELQTHAANYVNLSRLQLALHNLREQPGDESIRVTFLGVTNGSLEPGNTAKSLLRLVLADPLEPRREWETRLQSHDASKPLIVRIGPAPTSPEDAIRSEKLETARDSIMPEIKVSSPTLNKANLEMLLMEADTLTLAKTSEPNTLEDSVLVPTVDLSKPSSTHPEPITTPVHMALLVGDGILGAASILSLPILESQETTRAAVNFGSLDPNDMASCPFTKIDIKAGDHGLELFRTSVNNVMEFENLWTESNIGRISEWLRINTLPSSPDRITKPPVRNLIKSLLQNTSATIQAEEAKGLSETLAASVSPHSAARLNQALAEWSQNAHQELEQQLEVAFSSRPWRKLNWWKLFWRVDDVGMLSSDMLALRFLPEAERGIIYLAGRVQEASLAVSQSSEHHHLQEGGQVLYPGPTLASGPSAADVISSTRQRTAIVPPGPTAVVVGGGSTYPSYIPYTRNYLQERTVPALQALAQKLVLQSVSTAGLTSALGVLSYLSALGAYESGTIAALGLALSLRRLQSKWESARGFWEGEVREEGRKAVRATEDCVARVIEGAADVGKEEQGRRMEELERVKGIIERAEEALGRMR</sequence>
<proteinExistence type="predicted"/>
<organism evidence="2 3">
    <name type="scientific">Rhypophila decipiens</name>
    <dbReference type="NCBI Taxonomy" id="261697"/>
    <lineage>
        <taxon>Eukaryota</taxon>
        <taxon>Fungi</taxon>
        <taxon>Dikarya</taxon>
        <taxon>Ascomycota</taxon>
        <taxon>Pezizomycotina</taxon>
        <taxon>Sordariomycetes</taxon>
        <taxon>Sordariomycetidae</taxon>
        <taxon>Sordariales</taxon>
        <taxon>Naviculisporaceae</taxon>
        <taxon>Rhypophila</taxon>
    </lineage>
</organism>
<evidence type="ECO:0000313" key="3">
    <source>
        <dbReference type="Proteomes" id="UP001301769"/>
    </source>
</evidence>
<dbReference type="Proteomes" id="UP001301769">
    <property type="component" value="Unassembled WGS sequence"/>
</dbReference>
<reference evidence="2" key="2">
    <citation type="submission" date="2023-05" db="EMBL/GenBank/DDBJ databases">
        <authorList>
            <consortium name="Lawrence Berkeley National Laboratory"/>
            <person name="Steindorff A."/>
            <person name="Hensen N."/>
            <person name="Bonometti L."/>
            <person name="Westerberg I."/>
            <person name="Brannstrom I.O."/>
            <person name="Guillou S."/>
            <person name="Cros-Aarteil S."/>
            <person name="Calhoun S."/>
            <person name="Haridas S."/>
            <person name="Kuo A."/>
            <person name="Mondo S."/>
            <person name="Pangilinan J."/>
            <person name="Riley R."/>
            <person name="Labutti K."/>
            <person name="Andreopoulos B."/>
            <person name="Lipzen A."/>
            <person name="Chen C."/>
            <person name="Yanf M."/>
            <person name="Daum C."/>
            <person name="Ng V."/>
            <person name="Clum A."/>
            <person name="Ohm R."/>
            <person name="Martin F."/>
            <person name="Silar P."/>
            <person name="Natvig D."/>
            <person name="Lalanne C."/>
            <person name="Gautier V."/>
            <person name="Ament-Velasquez S.L."/>
            <person name="Kruys A."/>
            <person name="Hutchinson M.I."/>
            <person name="Powell A.J."/>
            <person name="Barry K."/>
            <person name="Miller A.N."/>
            <person name="Grigoriev I.V."/>
            <person name="Debuchy R."/>
            <person name="Gladieux P."/>
            <person name="Thoren M.H."/>
            <person name="Johannesson H."/>
        </authorList>
    </citation>
    <scope>NUCLEOTIDE SEQUENCE</scope>
    <source>
        <strain evidence="2">PSN293</strain>
    </source>
</reference>
<dbReference type="PANTHER" id="PTHR38644">
    <property type="entry name" value="EXPRESSED PROTEIN"/>
    <property type="match status" value="1"/>
</dbReference>
<comment type="caution">
    <text evidence="2">The sequence shown here is derived from an EMBL/GenBank/DDBJ whole genome shotgun (WGS) entry which is preliminary data.</text>
</comment>
<dbReference type="EMBL" id="MU858049">
    <property type="protein sequence ID" value="KAK4219199.1"/>
    <property type="molecule type" value="Genomic_DNA"/>
</dbReference>
<evidence type="ECO:0000259" key="1">
    <source>
        <dbReference type="Pfam" id="PF23868"/>
    </source>
</evidence>
<protein>
    <recommendedName>
        <fullName evidence="1">Mmc1 C-terminal domain-containing protein</fullName>
    </recommendedName>
</protein>
<dbReference type="Pfam" id="PF23868">
    <property type="entry name" value="Mmc1_C"/>
    <property type="match status" value="1"/>
</dbReference>
<dbReference type="AlphaFoldDB" id="A0AAN6YH50"/>
<dbReference type="PANTHER" id="PTHR38644:SF1">
    <property type="entry name" value="EXPRESSED PROTEIN"/>
    <property type="match status" value="1"/>
</dbReference>